<proteinExistence type="predicted"/>
<comment type="caution">
    <text evidence="1">The sequence shown here is derived from an EMBL/GenBank/DDBJ whole genome shotgun (WGS) entry which is preliminary data.</text>
</comment>
<accession>A0ACC1S8T5</accession>
<sequence length="368" mass="42118">MPRGHIDLKTTHRPVNIGKTCRTLYQVALPLVYREFDIAELEHYNVLSFLRIINLRPNLAALVHELRMIDTGIYIKTEKDWRFILKEADRRGISLPHDWSPFLGEEDARYREQYNLSVGILADLFFSTTMQIRNMSLEVNVGIKYGVFMPPLARLLSLQVLFSGFGQCQTSQTHSHLVWQGPWDIAKAFPRLETFFLDDEWVYDDPQSLTPSSIPEALLPCTNTLRHIEIYLGRMCRSDAELITSFKEFTALENLLLSGNCLFRVDPDERGHDTIYQAPVPFVDLTPASVKTFGINGSFLHLCEHMLTLAREVKGGKLPRLQHLKWTGFYESILPSGFDSLKDALRDSGVTLKLQYGDIPNLAMVGWQ</sequence>
<dbReference type="EMBL" id="JANRMS010000790">
    <property type="protein sequence ID" value="KAJ3534348.1"/>
    <property type="molecule type" value="Genomic_DNA"/>
</dbReference>
<evidence type="ECO:0000313" key="2">
    <source>
        <dbReference type="Proteomes" id="UP001148629"/>
    </source>
</evidence>
<dbReference type="Proteomes" id="UP001148629">
    <property type="component" value="Unassembled WGS sequence"/>
</dbReference>
<protein>
    <submittedName>
        <fullName evidence="1">Uncharacterized protein</fullName>
    </submittedName>
</protein>
<name>A0ACC1S8T5_9HYPO</name>
<organism evidence="1 2">
    <name type="scientific">Fusarium decemcellulare</name>
    <dbReference type="NCBI Taxonomy" id="57161"/>
    <lineage>
        <taxon>Eukaryota</taxon>
        <taxon>Fungi</taxon>
        <taxon>Dikarya</taxon>
        <taxon>Ascomycota</taxon>
        <taxon>Pezizomycotina</taxon>
        <taxon>Sordariomycetes</taxon>
        <taxon>Hypocreomycetidae</taxon>
        <taxon>Hypocreales</taxon>
        <taxon>Nectriaceae</taxon>
        <taxon>Fusarium</taxon>
        <taxon>Fusarium decemcellulare species complex</taxon>
    </lineage>
</organism>
<reference evidence="1" key="1">
    <citation type="submission" date="2022-08" db="EMBL/GenBank/DDBJ databases">
        <title>Genome Sequence of Fusarium decemcellulare.</title>
        <authorList>
            <person name="Buettner E."/>
        </authorList>
    </citation>
    <scope>NUCLEOTIDE SEQUENCE</scope>
    <source>
        <strain evidence="1">Babe19</strain>
    </source>
</reference>
<evidence type="ECO:0000313" key="1">
    <source>
        <dbReference type="EMBL" id="KAJ3534348.1"/>
    </source>
</evidence>
<gene>
    <name evidence="1" type="ORF">NM208_g7575</name>
</gene>
<keyword evidence="2" id="KW-1185">Reference proteome</keyword>